<accession>A0A4C1YAY0</accession>
<name>A0A4C1YAY0_EUMVA</name>
<proteinExistence type="predicted"/>
<protein>
    <submittedName>
        <fullName evidence="1">Uncharacterized protein</fullName>
    </submittedName>
</protein>
<dbReference type="EMBL" id="BGZK01001132">
    <property type="protein sequence ID" value="GBP72094.1"/>
    <property type="molecule type" value="Genomic_DNA"/>
</dbReference>
<comment type="caution">
    <text evidence="1">The sequence shown here is derived from an EMBL/GenBank/DDBJ whole genome shotgun (WGS) entry which is preliminary data.</text>
</comment>
<evidence type="ECO:0000313" key="1">
    <source>
        <dbReference type="EMBL" id="GBP72094.1"/>
    </source>
</evidence>
<gene>
    <name evidence="1" type="ORF">EVAR_49659_1</name>
</gene>
<dbReference type="AlphaFoldDB" id="A0A4C1YAY0"/>
<dbReference type="Proteomes" id="UP000299102">
    <property type="component" value="Unassembled WGS sequence"/>
</dbReference>
<reference evidence="1 2" key="1">
    <citation type="journal article" date="2019" name="Commun. Biol.">
        <title>The bagworm genome reveals a unique fibroin gene that provides high tensile strength.</title>
        <authorList>
            <person name="Kono N."/>
            <person name="Nakamura H."/>
            <person name="Ohtoshi R."/>
            <person name="Tomita M."/>
            <person name="Numata K."/>
            <person name="Arakawa K."/>
        </authorList>
    </citation>
    <scope>NUCLEOTIDE SEQUENCE [LARGE SCALE GENOMIC DNA]</scope>
</reference>
<organism evidence="1 2">
    <name type="scientific">Eumeta variegata</name>
    <name type="common">Bagworm moth</name>
    <name type="synonym">Eumeta japonica</name>
    <dbReference type="NCBI Taxonomy" id="151549"/>
    <lineage>
        <taxon>Eukaryota</taxon>
        <taxon>Metazoa</taxon>
        <taxon>Ecdysozoa</taxon>
        <taxon>Arthropoda</taxon>
        <taxon>Hexapoda</taxon>
        <taxon>Insecta</taxon>
        <taxon>Pterygota</taxon>
        <taxon>Neoptera</taxon>
        <taxon>Endopterygota</taxon>
        <taxon>Lepidoptera</taxon>
        <taxon>Glossata</taxon>
        <taxon>Ditrysia</taxon>
        <taxon>Tineoidea</taxon>
        <taxon>Psychidae</taxon>
        <taxon>Oiketicinae</taxon>
        <taxon>Eumeta</taxon>
    </lineage>
</organism>
<keyword evidence="2" id="KW-1185">Reference proteome</keyword>
<sequence>MFHEKTYDKLIERRIAPSEDPWSPPTTLGNKREFMLPFGARYVDEYIAGVVGDLSGCGRVAPCTSIHRSAQSTHRRQSIQCEMIDSRLRTVAD</sequence>
<evidence type="ECO:0000313" key="2">
    <source>
        <dbReference type="Proteomes" id="UP000299102"/>
    </source>
</evidence>